<keyword evidence="6" id="KW-0539">Nucleus</keyword>
<dbReference type="GO" id="GO:0003713">
    <property type="term" value="F:transcription coactivator activity"/>
    <property type="evidence" value="ECO:0007669"/>
    <property type="project" value="TreeGrafter"/>
</dbReference>
<dbReference type="Pfam" id="PF02755">
    <property type="entry name" value="RPEL"/>
    <property type="match status" value="2"/>
</dbReference>
<dbReference type="Gene3D" id="6.10.150.10">
    <property type="match status" value="1"/>
</dbReference>
<comment type="subcellular location">
    <subcellularLocation>
        <location evidence="1">Nucleus</location>
    </subcellularLocation>
</comment>
<reference evidence="11 12" key="1">
    <citation type="journal article" date="2015" name="Nat. Commun.">
        <title>Outbred genome sequencing and CRISPR/Cas9 gene editing in butterflies.</title>
        <authorList>
            <person name="Li X."/>
            <person name="Fan D."/>
            <person name="Zhang W."/>
            <person name="Liu G."/>
            <person name="Zhang L."/>
            <person name="Zhao L."/>
            <person name="Fang X."/>
            <person name="Chen L."/>
            <person name="Dong Y."/>
            <person name="Chen Y."/>
            <person name="Ding Y."/>
            <person name="Zhao R."/>
            <person name="Feng M."/>
            <person name="Zhu Y."/>
            <person name="Feng Y."/>
            <person name="Jiang X."/>
            <person name="Zhu D."/>
            <person name="Xiang H."/>
            <person name="Feng X."/>
            <person name="Li S."/>
            <person name="Wang J."/>
            <person name="Zhang G."/>
            <person name="Kronforst M.R."/>
            <person name="Wang W."/>
        </authorList>
    </citation>
    <scope>NUCLEOTIDE SEQUENCE [LARGE SCALE GENOMIC DNA]</scope>
    <source>
        <strain evidence="11">Ya'a_city_454_Px</strain>
        <tissue evidence="11">Whole body</tissue>
    </source>
</reference>
<keyword evidence="12" id="KW-1185">Reference proteome</keyword>
<name>A0A194PX38_PAPXU</name>
<dbReference type="GO" id="GO:0005634">
    <property type="term" value="C:nucleus"/>
    <property type="evidence" value="ECO:0007669"/>
    <property type="project" value="UniProtKB-SubCell"/>
</dbReference>
<feature type="region of interest" description="Disordered" evidence="9">
    <location>
        <begin position="255"/>
        <end position="277"/>
    </location>
</feature>
<feature type="coiled-coil region" evidence="8">
    <location>
        <begin position="746"/>
        <end position="773"/>
    </location>
</feature>
<dbReference type="PANTHER" id="PTHR22793:SF12">
    <property type="entry name" value="MYOCARDIN-RELATED TRANSCRIPTION FACTOR, ISOFORM H"/>
    <property type="match status" value="1"/>
</dbReference>
<dbReference type="Pfam" id="PF02037">
    <property type="entry name" value="SAP"/>
    <property type="match status" value="1"/>
</dbReference>
<keyword evidence="4 8" id="KW-0175">Coiled coil</keyword>
<dbReference type="EMBL" id="KQ459590">
    <property type="protein sequence ID" value="KPI97329.1"/>
    <property type="molecule type" value="Genomic_DNA"/>
</dbReference>
<sequence>MIDAPHFANATARALLRFIVICRDLARQAPALTHMWQQQLHASSKSRSSCGGSSGSEGSEGRASWRVTLDHDLVETLSAIYPEWFKPQPRRERSRPASPPSLSSPHSPPSPASPPPSDDTFSSGAEEMAGRQASSSGVSEPASSPPRLSPPKVVVDDSPLQPAMGKHKESLKVKLTMRPPLNQLVAQGIMPLSRTISNVVCDVTYGRRVTAAPRRRAATPARVALNTPAAYFEQCKQLERAKTGDLLKAKIQRRPDRQELERRHILEQESHVDPSLAEKQRMLKKARLADQLNDQLSHRPGPLELIKKNILHTEENIETAVKSGTLAFKATSEGASGRPQHPSSYCGPPDEVSPSPSPPSTLSPASVASPPQHPAPGKDKNRKKSKQKHQPKSRLKFHEYKGPPNAQKASSPPGSVETPYELLLQQQQLLLQLSCPLLLPASPAPSSAASVASDSSDAFPVPPPPPPPPVPALAAARFEDMKVSDLRAECKRRNLRVSGPKPQLIDRLRPYLTEMQEEPPKSPVSIASPEMRDPEPPEDIVQSQRRQIEELERKLEASRQQLEAVRRDAAGAAASDQSRRLLQAHLCVSQLRAQLDALQHAPAQTHAPRYLLTDTAPDRLVRLFTVTPPTAAPDTTQDTQPKAGNPAYILNGVKVVPIAILPTHYEPERAPPPPPPMPQTPLSIHDSEDSRIMDDVLEILVENGELPPSAVEDVTVDPPMDAGYLTGSNDFSPADVLSDDVLGDSHVRDSLAADELQRELNDIQNEIMNHAANDSSRCDLDPTAADIDADLSAHLLGSNDFHTSFTTDQSSSNHDDFFGRLLAGDCDEKPQMAMDIGDDMPERMSMTPLTNGDILDNRTGFEDMDDLSLPSFQNEDTRHGGYDERPCEFDFKDLEGLGGHMDSDSYDMDTELIPNLFGRGHVPQCDPLLGGVLSRPAPRPARKHYSWDKIEFDAT</sequence>
<evidence type="ECO:0000256" key="9">
    <source>
        <dbReference type="SAM" id="MobiDB-lite"/>
    </source>
</evidence>
<dbReference type="SUPFAM" id="SSF68906">
    <property type="entry name" value="SAP domain"/>
    <property type="match status" value="1"/>
</dbReference>
<dbReference type="SMART" id="SM00707">
    <property type="entry name" value="RPEL"/>
    <property type="match status" value="3"/>
</dbReference>
<dbReference type="PROSITE" id="PS50800">
    <property type="entry name" value="SAP"/>
    <property type="match status" value="1"/>
</dbReference>
<evidence type="ECO:0000313" key="11">
    <source>
        <dbReference type="EMBL" id="KPI97329.1"/>
    </source>
</evidence>
<keyword evidence="3" id="KW-0805">Transcription regulation</keyword>
<organism evidence="11 12">
    <name type="scientific">Papilio xuthus</name>
    <name type="common">Asian swallowtail butterfly</name>
    <dbReference type="NCBI Taxonomy" id="66420"/>
    <lineage>
        <taxon>Eukaryota</taxon>
        <taxon>Metazoa</taxon>
        <taxon>Ecdysozoa</taxon>
        <taxon>Arthropoda</taxon>
        <taxon>Hexapoda</taxon>
        <taxon>Insecta</taxon>
        <taxon>Pterygota</taxon>
        <taxon>Neoptera</taxon>
        <taxon>Endopterygota</taxon>
        <taxon>Lepidoptera</taxon>
        <taxon>Glossata</taxon>
        <taxon>Ditrysia</taxon>
        <taxon>Papilionoidea</taxon>
        <taxon>Papilionidae</taxon>
        <taxon>Papilioninae</taxon>
        <taxon>Papilio</taxon>
    </lineage>
</organism>
<feature type="region of interest" description="Disordered" evidence="9">
    <location>
        <begin position="442"/>
        <end position="471"/>
    </location>
</feature>
<feature type="region of interest" description="Disordered" evidence="9">
    <location>
        <begin position="85"/>
        <end position="171"/>
    </location>
</feature>
<dbReference type="Gene3D" id="6.10.140.2040">
    <property type="match status" value="2"/>
</dbReference>
<feature type="compositionally biased region" description="Pro residues" evidence="9">
    <location>
        <begin position="106"/>
        <end position="117"/>
    </location>
</feature>
<dbReference type="InterPro" id="IPR003034">
    <property type="entry name" value="SAP_dom"/>
</dbReference>
<feature type="compositionally biased region" description="Basic residues" evidence="9">
    <location>
        <begin position="380"/>
        <end position="395"/>
    </location>
</feature>
<dbReference type="SMART" id="SM00513">
    <property type="entry name" value="SAP"/>
    <property type="match status" value="1"/>
</dbReference>
<feature type="domain" description="SAP" evidence="10">
    <location>
        <begin position="478"/>
        <end position="512"/>
    </location>
</feature>
<feature type="coiled-coil region" evidence="8">
    <location>
        <begin position="541"/>
        <end position="568"/>
    </location>
</feature>
<feature type="region of interest" description="Disordered" evidence="9">
    <location>
        <begin position="516"/>
        <end position="539"/>
    </location>
</feature>
<evidence type="ECO:0000256" key="3">
    <source>
        <dbReference type="ARBA" id="ARBA00023015"/>
    </source>
</evidence>
<evidence type="ECO:0000256" key="6">
    <source>
        <dbReference type="ARBA" id="ARBA00023242"/>
    </source>
</evidence>
<feature type="region of interest" description="Disordered" evidence="9">
    <location>
        <begin position="330"/>
        <end position="417"/>
    </location>
</feature>
<proteinExistence type="predicted"/>
<evidence type="ECO:0000259" key="10">
    <source>
        <dbReference type="PROSITE" id="PS50800"/>
    </source>
</evidence>
<feature type="compositionally biased region" description="Pro residues" evidence="9">
    <location>
        <begin position="460"/>
        <end position="471"/>
    </location>
</feature>
<dbReference type="GO" id="GO:0045944">
    <property type="term" value="P:positive regulation of transcription by RNA polymerase II"/>
    <property type="evidence" value="ECO:0007669"/>
    <property type="project" value="TreeGrafter"/>
</dbReference>
<evidence type="ECO:0000256" key="1">
    <source>
        <dbReference type="ARBA" id="ARBA00004123"/>
    </source>
</evidence>
<evidence type="ECO:0000256" key="2">
    <source>
        <dbReference type="ARBA" id="ARBA00022737"/>
    </source>
</evidence>
<evidence type="ECO:0000256" key="5">
    <source>
        <dbReference type="ARBA" id="ARBA00023163"/>
    </source>
</evidence>
<evidence type="ECO:0000313" key="12">
    <source>
        <dbReference type="Proteomes" id="UP000053268"/>
    </source>
</evidence>
<feature type="compositionally biased region" description="Low complexity" evidence="9">
    <location>
        <begin position="442"/>
        <end position="456"/>
    </location>
</feature>
<accession>A0A194PX38</accession>
<feature type="region of interest" description="Disordered" evidence="9">
    <location>
        <begin position="42"/>
        <end position="64"/>
    </location>
</feature>
<feature type="repeat" description="RPEL" evidence="7">
    <location>
        <begin position="245"/>
        <end position="270"/>
    </location>
</feature>
<dbReference type="PROSITE" id="PS51073">
    <property type="entry name" value="RPEL"/>
    <property type="match status" value="3"/>
</dbReference>
<feature type="repeat" description="RPEL" evidence="7">
    <location>
        <begin position="169"/>
        <end position="194"/>
    </location>
</feature>
<protein>
    <submittedName>
        <fullName evidence="11">MKL/myocardin-like protein 2</fullName>
    </submittedName>
</protein>
<keyword evidence="5" id="KW-0804">Transcription</keyword>
<dbReference type="STRING" id="66420.A0A194PX38"/>
<dbReference type="AlphaFoldDB" id="A0A194PX38"/>
<dbReference type="InterPro" id="IPR043451">
    <property type="entry name" value="Myocardin-like"/>
</dbReference>
<evidence type="ECO:0000256" key="8">
    <source>
        <dbReference type="SAM" id="Coils"/>
    </source>
</evidence>
<dbReference type="PANTHER" id="PTHR22793">
    <property type="entry name" value="MYOCARDIN-RELATED TRANSCRIPTION FACTOR-RELATED"/>
    <property type="match status" value="1"/>
</dbReference>
<feature type="repeat" description="RPEL" evidence="7">
    <location>
        <begin position="290"/>
        <end position="315"/>
    </location>
</feature>
<dbReference type="Proteomes" id="UP000053268">
    <property type="component" value="Unassembled WGS sequence"/>
</dbReference>
<dbReference type="InterPro" id="IPR036361">
    <property type="entry name" value="SAP_dom_sf"/>
</dbReference>
<dbReference type="Gene3D" id="1.10.720.30">
    <property type="entry name" value="SAP domain"/>
    <property type="match status" value="1"/>
</dbReference>
<keyword evidence="2" id="KW-0677">Repeat</keyword>
<evidence type="ECO:0000256" key="4">
    <source>
        <dbReference type="ARBA" id="ARBA00023054"/>
    </source>
</evidence>
<gene>
    <name evidence="11" type="ORF">RR46_09236</name>
</gene>
<evidence type="ECO:0000256" key="7">
    <source>
        <dbReference type="PROSITE-ProRule" id="PRU00401"/>
    </source>
</evidence>
<dbReference type="InterPro" id="IPR004018">
    <property type="entry name" value="RPEL_repeat"/>
</dbReference>
<feature type="compositionally biased region" description="Low complexity" evidence="9">
    <location>
        <begin position="42"/>
        <end position="51"/>
    </location>
</feature>